<evidence type="ECO:0000313" key="3">
    <source>
        <dbReference type="EMBL" id="OUP54368.1"/>
    </source>
</evidence>
<dbReference type="AlphaFoldDB" id="A0A1Y4LCC1"/>
<feature type="chain" id="PRO_5039494274" description="Lipoprotein" evidence="2">
    <location>
        <begin position="19"/>
        <end position="217"/>
    </location>
</feature>
<evidence type="ECO:0000313" key="4">
    <source>
        <dbReference type="Proteomes" id="UP000195897"/>
    </source>
</evidence>
<feature type="compositionally biased region" description="Low complexity" evidence="1">
    <location>
        <begin position="25"/>
        <end position="40"/>
    </location>
</feature>
<name>A0A1Y4LCC1_9FIRM</name>
<comment type="caution">
    <text evidence="3">The sequence shown here is derived from an EMBL/GenBank/DDBJ whole genome shotgun (WGS) entry which is preliminary data.</text>
</comment>
<feature type="signal peptide" evidence="2">
    <location>
        <begin position="1"/>
        <end position="18"/>
    </location>
</feature>
<feature type="region of interest" description="Disordered" evidence="1">
    <location>
        <begin position="25"/>
        <end position="48"/>
    </location>
</feature>
<protein>
    <recommendedName>
        <fullName evidence="5">Lipoprotein</fullName>
    </recommendedName>
</protein>
<evidence type="ECO:0008006" key="5">
    <source>
        <dbReference type="Google" id="ProtNLM"/>
    </source>
</evidence>
<sequence length="217" mass="23723">MKKMAVLFLTMCLLLALGGCGGGQTDTDQQAEAQTQTQTAESEEGGKQTATEYTFALADGEQKDVSDLIFEQDVTVSGENAQITFVNCEFQGNVINTASEGTRVILQGSTVNGQCVFQSDMKETTMEWSFPKFLVDAPVDAAAEDCIGSVIAFGDFEITWNGQPYKMQDATLFVDLSNADAGFVPYEGQEANYFCVAQWWENGEQQVLVECEYDPNL</sequence>
<evidence type="ECO:0000256" key="2">
    <source>
        <dbReference type="SAM" id="SignalP"/>
    </source>
</evidence>
<proteinExistence type="predicted"/>
<gene>
    <name evidence="3" type="ORF">B5F17_00275</name>
</gene>
<dbReference type="EMBL" id="NFKK01000001">
    <property type="protein sequence ID" value="OUP54368.1"/>
    <property type="molecule type" value="Genomic_DNA"/>
</dbReference>
<organism evidence="3 4">
    <name type="scientific">Butyricicoccus pullicaecorum</name>
    <dbReference type="NCBI Taxonomy" id="501571"/>
    <lineage>
        <taxon>Bacteria</taxon>
        <taxon>Bacillati</taxon>
        <taxon>Bacillota</taxon>
        <taxon>Clostridia</taxon>
        <taxon>Eubacteriales</taxon>
        <taxon>Butyricicoccaceae</taxon>
        <taxon>Butyricicoccus</taxon>
    </lineage>
</organism>
<dbReference type="Proteomes" id="UP000195897">
    <property type="component" value="Unassembled WGS sequence"/>
</dbReference>
<dbReference type="PROSITE" id="PS51257">
    <property type="entry name" value="PROKAR_LIPOPROTEIN"/>
    <property type="match status" value="1"/>
</dbReference>
<reference evidence="4" key="1">
    <citation type="submission" date="2017-04" db="EMBL/GenBank/DDBJ databases">
        <title>Function of individual gut microbiota members based on whole genome sequencing of pure cultures obtained from chicken caecum.</title>
        <authorList>
            <person name="Medvecky M."/>
            <person name="Cejkova D."/>
            <person name="Polansky O."/>
            <person name="Karasova D."/>
            <person name="Kubasova T."/>
            <person name="Cizek A."/>
            <person name="Rychlik I."/>
        </authorList>
    </citation>
    <scope>NUCLEOTIDE SEQUENCE [LARGE SCALE GENOMIC DNA]</scope>
    <source>
        <strain evidence="4">An180</strain>
    </source>
</reference>
<dbReference type="RefSeq" id="WP_087369741.1">
    <property type="nucleotide sequence ID" value="NZ_NFKK01000001.1"/>
</dbReference>
<keyword evidence="2" id="KW-0732">Signal</keyword>
<evidence type="ECO:0000256" key="1">
    <source>
        <dbReference type="SAM" id="MobiDB-lite"/>
    </source>
</evidence>
<accession>A0A1Y4LCC1</accession>